<proteinExistence type="predicted"/>
<name>A0A2R4MD92_9HYPH</name>
<gene>
    <name evidence="1" type="ORF">MXMO3_01452</name>
</gene>
<dbReference type="AlphaFoldDB" id="A0A2R4MD92"/>
<dbReference type="EMBL" id="CP021330">
    <property type="protein sequence ID" value="AVX03982.1"/>
    <property type="molecule type" value="Genomic_DNA"/>
</dbReference>
<dbReference type="InterPro" id="IPR021274">
    <property type="entry name" value="DUF2853"/>
</dbReference>
<dbReference type="InterPro" id="IPR023154">
    <property type="entry name" value="Jann4075-like_sf"/>
</dbReference>
<evidence type="ECO:0008006" key="3">
    <source>
        <dbReference type="Google" id="ProtNLM"/>
    </source>
</evidence>
<dbReference type="KEGG" id="mmyr:MXMO3_01452"/>
<dbReference type="SUPFAM" id="SSF158587">
    <property type="entry name" value="Jann4075-like"/>
    <property type="match status" value="1"/>
</dbReference>
<dbReference type="Pfam" id="PF11015">
    <property type="entry name" value="DUF2853"/>
    <property type="match status" value="1"/>
</dbReference>
<sequence>MSKHLEEIQKYDAGADASIVDNMAKTYRLVLSKRDSAFVATSDPDELKTVRENFLKKKLGLTDSDDKLDAVIAEVAEEMKADRMKERLTFYYLCAKKTGKLSVFA</sequence>
<dbReference type="Gene3D" id="1.10.238.120">
    <property type="entry name" value="Jann4075-like"/>
    <property type="match status" value="1"/>
</dbReference>
<dbReference type="RefSeq" id="WP_027834427.1">
    <property type="nucleotide sequence ID" value="NZ_CP021330.1"/>
</dbReference>
<organism evidence="1 2">
    <name type="scientific">Maritalea myrionectae</name>
    <dbReference type="NCBI Taxonomy" id="454601"/>
    <lineage>
        <taxon>Bacteria</taxon>
        <taxon>Pseudomonadati</taxon>
        <taxon>Pseudomonadota</taxon>
        <taxon>Alphaproteobacteria</taxon>
        <taxon>Hyphomicrobiales</taxon>
        <taxon>Devosiaceae</taxon>
        <taxon>Maritalea</taxon>
    </lineage>
</organism>
<accession>A0A2R4MD92</accession>
<evidence type="ECO:0000313" key="2">
    <source>
        <dbReference type="Proteomes" id="UP000258927"/>
    </source>
</evidence>
<dbReference type="Proteomes" id="UP000258927">
    <property type="component" value="Chromosome"/>
</dbReference>
<reference evidence="1 2" key="1">
    <citation type="submission" date="2017-05" db="EMBL/GenBank/DDBJ databases">
        <title>Genome Analysis of Maritalea myrionectae HL2708#5.</title>
        <authorList>
            <consortium name="Cotde Inc.-PKNU"/>
            <person name="Jang D."/>
            <person name="Oh H.-M."/>
        </authorList>
    </citation>
    <scope>NUCLEOTIDE SEQUENCE [LARGE SCALE GENOMIC DNA]</scope>
    <source>
        <strain evidence="1 2">HL2708#5</strain>
    </source>
</reference>
<evidence type="ECO:0000313" key="1">
    <source>
        <dbReference type="EMBL" id="AVX03982.1"/>
    </source>
</evidence>
<dbReference type="STRING" id="1122213.GCA_000423365_01341"/>
<protein>
    <recommendedName>
        <fullName evidence="3">DUF2853 family protein</fullName>
    </recommendedName>
</protein>
<keyword evidence="2" id="KW-1185">Reference proteome</keyword>